<dbReference type="Proteomes" id="UP001596270">
    <property type="component" value="Unassembled WGS sequence"/>
</dbReference>
<evidence type="ECO:0000313" key="2">
    <source>
        <dbReference type="Proteomes" id="UP001596270"/>
    </source>
</evidence>
<protein>
    <recommendedName>
        <fullName evidence="3">ABM domain-containing protein</fullName>
    </recommendedName>
</protein>
<reference evidence="2" key="1">
    <citation type="journal article" date="2019" name="Int. J. Syst. Evol. Microbiol.">
        <title>The Global Catalogue of Microorganisms (GCM) 10K type strain sequencing project: providing services to taxonomists for standard genome sequencing and annotation.</title>
        <authorList>
            <consortium name="The Broad Institute Genomics Platform"/>
            <consortium name="The Broad Institute Genome Sequencing Center for Infectious Disease"/>
            <person name="Wu L."/>
            <person name="Ma J."/>
        </authorList>
    </citation>
    <scope>NUCLEOTIDE SEQUENCE [LARGE SCALE GENOMIC DNA]</scope>
    <source>
        <strain evidence="2">CCUG 39402</strain>
    </source>
</reference>
<dbReference type="RefSeq" id="WP_371437875.1">
    <property type="nucleotide sequence ID" value="NZ_JBHSRS010000013.1"/>
</dbReference>
<sequence>MANATATPGTAAEPIPTDALLVQLTLPAGAQALLPALLQHLHSAAPHADRPVHAALSKDHGTLYAYLHFDKRTPVEKSAANALATSLRTKWPLLQDVRVSRLEQVFAIAGASASAKTVFHYTVEMDPESGWMPELSEWYDTEHMPGLATVPGCVSASRFLNHDHGPLSLACYDLVTEETLGSPPWLAIRGTEWSSRMRPRFTNTIRTMFTLLLDSTQRN</sequence>
<keyword evidence="2" id="KW-1185">Reference proteome</keyword>
<name>A0ABW1TSG8_9BURK</name>
<evidence type="ECO:0000313" key="1">
    <source>
        <dbReference type="EMBL" id="MFC6280479.1"/>
    </source>
</evidence>
<evidence type="ECO:0008006" key="3">
    <source>
        <dbReference type="Google" id="ProtNLM"/>
    </source>
</evidence>
<comment type="caution">
    <text evidence="1">The sequence shown here is derived from an EMBL/GenBank/DDBJ whole genome shotgun (WGS) entry which is preliminary data.</text>
</comment>
<dbReference type="EMBL" id="JBHSRS010000013">
    <property type="protein sequence ID" value="MFC6280479.1"/>
    <property type="molecule type" value="Genomic_DNA"/>
</dbReference>
<proteinExistence type="predicted"/>
<organism evidence="1 2">
    <name type="scientific">Polaromonas aquatica</name>
    <dbReference type="NCBI Taxonomy" id="332657"/>
    <lineage>
        <taxon>Bacteria</taxon>
        <taxon>Pseudomonadati</taxon>
        <taxon>Pseudomonadota</taxon>
        <taxon>Betaproteobacteria</taxon>
        <taxon>Burkholderiales</taxon>
        <taxon>Comamonadaceae</taxon>
        <taxon>Polaromonas</taxon>
    </lineage>
</organism>
<gene>
    <name evidence="1" type="ORF">ACFQND_04465</name>
</gene>
<accession>A0ABW1TSG8</accession>